<dbReference type="eggNOG" id="ENOG502Z8W4">
    <property type="taxonomic scope" value="Bacteria"/>
</dbReference>
<evidence type="ECO:0000313" key="3">
    <source>
        <dbReference type="EMBL" id="ABJ82185.1"/>
    </source>
</evidence>
<protein>
    <recommendedName>
        <fullName evidence="4">Glycosyltransferase RgtA/B/C/D-like domain-containing protein</fullName>
    </recommendedName>
</protein>
<evidence type="ECO:0000256" key="1">
    <source>
        <dbReference type="SAM" id="MobiDB-lite"/>
    </source>
</evidence>
<evidence type="ECO:0008006" key="4">
    <source>
        <dbReference type="Google" id="ProtNLM"/>
    </source>
</evidence>
<feature type="transmembrane region" description="Helical" evidence="2">
    <location>
        <begin position="436"/>
        <end position="455"/>
    </location>
</feature>
<feature type="transmembrane region" description="Helical" evidence="2">
    <location>
        <begin position="216"/>
        <end position="233"/>
    </location>
</feature>
<feature type="transmembrane region" description="Helical" evidence="2">
    <location>
        <begin position="345"/>
        <end position="367"/>
    </location>
</feature>
<feature type="transmembrane region" description="Helical" evidence="2">
    <location>
        <begin position="512"/>
        <end position="530"/>
    </location>
</feature>
<feature type="region of interest" description="Disordered" evidence="1">
    <location>
        <begin position="1"/>
        <end position="35"/>
    </location>
</feature>
<feature type="transmembrane region" description="Helical" evidence="2">
    <location>
        <begin position="144"/>
        <end position="162"/>
    </location>
</feature>
<keyword evidence="2" id="KW-0472">Membrane</keyword>
<feature type="transmembrane region" description="Helical" evidence="2">
    <location>
        <begin position="245"/>
        <end position="266"/>
    </location>
</feature>
<accession>Q029U1</accession>
<feature type="transmembrane region" description="Helical" evidence="2">
    <location>
        <begin position="488"/>
        <end position="506"/>
    </location>
</feature>
<sequence>MKTNSVRKQSPPGRCPAPTPAAHQTLPRSQPVPSAAIEPRSVRPWLRRLPTALLWTSVALMVAFCAGRLAAIRLLPLDAPGTLHALLWPYFSSLIASYNWYADDFAPLWISRGLITLFLPFALVLLCVLPVWRPLRRVLRSRALFWASVASCLLYWRFPLLLGGASNVDEAEFTVSATKLLVDPVFFRSTNVGTSGPLNILPLLVPTLFGFSPDYATARVIALVIIFLTLFFLHRALSGIGSDELARAAILPALGFFSLATFPDFVTYSAELVPMLLTALAVLACVRAIREPARSARPLLALGFLVSAAFFSKMQSVPILAAAAAFAAIAVCLSRQVRPWWRPAVLLAAGFVPLQLLNLLVAVAAGVTREASAGYVTGNAHLSRSTSNFFAGAPALAATIAATAEMQFLILILLSLAAVTLYAALRGDRERETLRFPGSALVAAAVYTGLFQFQVLFHSPALRTLCAVIALVAFGIVAYLAFTSDRAFGVFSLVLPAAAIFSIYLSPQKFPHYMELLIVPLSTLIGWFLIRQGPRRSTVFVAIALFLTAEIPLLDHVRPNVSAAHETMAFPGGSLIRSLTHPGSTIVVWGWRPELYLSAGRIPATREANVFYTGKDADPHFAERVLGRFKRARPELIVDALNVSCCYVNDRKRFGFEAVPEVNSYLQANYVLVAEKYSEKFYLRRDLPK</sequence>
<feature type="transmembrane region" description="Helical" evidence="2">
    <location>
        <begin position="113"/>
        <end position="132"/>
    </location>
</feature>
<feature type="transmembrane region" description="Helical" evidence="2">
    <location>
        <begin position="52"/>
        <end position="71"/>
    </location>
</feature>
<organism evidence="3">
    <name type="scientific">Solibacter usitatus (strain Ellin6076)</name>
    <dbReference type="NCBI Taxonomy" id="234267"/>
    <lineage>
        <taxon>Bacteria</taxon>
        <taxon>Pseudomonadati</taxon>
        <taxon>Acidobacteriota</taxon>
        <taxon>Terriglobia</taxon>
        <taxon>Bryobacterales</taxon>
        <taxon>Solibacteraceae</taxon>
        <taxon>Candidatus Solibacter</taxon>
    </lineage>
</organism>
<dbReference type="STRING" id="234267.Acid_1191"/>
<feature type="transmembrane region" description="Helical" evidence="2">
    <location>
        <begin position="461"/>
        <end position="481"/>
    </location>
</feature>
<gene>
    <name evidence="3" type="ordered locus">Acid_1191</name>
</gene>
<dbReference type="KEGG" id="sus:Acid_1191"/>
<evidence type="ECO:0000256" key="2">
    <source>
        <dbReference type="SAM" id="Phobius"/>
    </source>
</evidence>
<name>Q029U1_SOLUE</name>
<feature type="transmembrane region" description="Helical" evidence="2">
    <location>
        <begin position="406"/>
        <end position="424"/>
    </location>
</feature>
<dbReference type="AlphaFoldDB" id="Q029U1"/>
<dbReference type="EMBL" id="CP000473">
    <property type="protein sequence ID" value="ABJ82185.1"/>
    <property type="molecule type" value="Genomic_DNA"/>
</dbReference>
<dbReference type="OrthoDB" id="9255519at2"/>
<keyword evidence="2" id="KW-0812">Transmembrane</keyword>
<keyword evidence="2" id="KW-1133">Transmembrane helix</keyword>
<reference evidence="3" key="1">
    <citation type="submission" date="2006-10" db="EMBL/GenBank/DDBJ databases">
        <title>Complete sequence of Solibacter usitatus Ellin6076.</title>
        <authorList>
            <consortium name="US DOE Joint Genome Institute"/>
            <person name="Copeland A."/>
            <person name="Lucas S."/>
            <person name="Lapidus A."/>
            <person name="Barry K."/>
            <person name="Detter J.C."/>
            <person name="Glavina del Rio T."/>
            <person name="Hammon N."/>
            <person name="Israni S."/>
            <person name="Dalin E."/>
            <person name="Tice H."/>
            <person name="Pitluck S."/>
            <person name="Thompson L.S."/>
            <person name="Brettin T."/>
            <person name="Bruce D."/>
            <person name="Han C."/>
            <person name="Tapia R."/>
            <person name="Gilna P."/>
            <person name="Schmutz J."/>
            <person name="Larimer F."/>
            <person name="Land M."/>
            <person name="Hauser L."/>
            <person name="Kyrpides N."/>
            <person name="Mikhailova N."/>
            <person name="Janssen P.H."/>
            <person name="Kuske C.R."/>
            <person name="Richardson P."/>
        </authorList>
    </citation>
    <scope>NUCLEOTIDE SEQUENCE</scope>
    <source>
        <strain evidence="3">Ellin6076</strain>
    </source>
</reference>
<proteinExistence type="predicted"/>
<dbReference type="InParanoid" id="Q029U1"/>
<feature type="transmembrane region" description="Helical" evidence="2">
    <location>
        <begin position="317"/>
        <end position="333"/>
    </location>
</feature>
<dbReference type="HOGENOM" id="CLU_397887_0_0_0"/>